<dbReference type="PANTHER" id="PTHR47174">
    <property type="entry name" value="BRIDGING INTEGRATOR 3"/>
    <property type="match status" value="1"/>
</dbReference>
<dbReference type="AlphaFoldDB" id="A0A167JES7"/>
<dbReference type="GO" id="GO:0006897">
    <property type="term" value="P:endocytosis"/>
    <property type="evidence" value="ECO:0007669"/>
    <property type="project" value="InterPro"/>
</dbReference>
<keyword evidence="6" id="KW-1185">Reference proteome</keyword>
<dbReference type="PANTHER" id="PTHR47174:SF1">
    <property type="entry name" value="REDUCED VIABILITY UPON STARVATION PROTEIN 167"/>
    <property type="match status" value="1"/>
</dbReference>
<dbReference type="VEuPathDB" id="FungiDB:PHYBLDRAFT_80127"/>
<dbReference type="GO" id="GO:0008289">
    <property type="term" value="F:lipid binding"/>
    <property type="evidence" value="ECO:0007669"/>
    <property type="project" value="TreeGrafter"/>
</dbReference>
<dbReference type="InterPro" id="IPR036028">
    <property type="entry name" value="SH3-like_dom_sf"/>
</dbReference>
<keyword evidence="1 2" id="KW-0728">SH3 domain</keyword>
<dbReference type="PRINTS" id="PR00452">
    <property type="entry name" value="SH3DOMAIN"/>
</dbReference>
<dbReference type="GO" id="GO:0030479">
    <property type="term" value="C:actin cortical patch"/>
    <property type="evidence" value="ECO:0007669"/>
    <property type="project" value="TreeGrafter"/>
</dbReference>
<dbReference type="RefSeq" id="XP_018283896.1">
    <property type="nucleotide sequence ID" value="XM_018443559.1"/>
</dbReference>
<evidence type="ECO:0000256" key="3">
    <source>
        <dbReference type="SAM" id="MobiDB-lite"/>
    </source>
</evidence>
<dbReference type="InterPro" id="IPR001452">
    <property type="entry name" value="SH3_domain"/>
</dbReference>
<dbReference type="GO" id="GO:0051666">
    <property type="term" value="P:actin cortical patch localization"/>
    <property type="evidence" value="ECO:0007669"/>
    <property type="project" value="InterPro"/>
</dbReference>
<dbReference type="GO" id="GO:0031097">
    <property type="term" value="C:medial cortex"/>
    <property type="evidence" value="ECO:0007669"/>
    <property type="project" value="TreeGrafter"/>
</dbReference>
<evidence type="ECO:0000313" key="6">
    <source>
        <dbReference type="Proteomes" id="UP000077315"/>
    </source>
</evidence>
<proteinExistence type="predicted"/>
<evidence type="ECO:0000256" key="2">
    <source>
        <dbReference type="PROSITE-ProRule" id="PRU00192"/>
    </source>
</evidence>
<feature type="region of interest" description="Disordered" evidence="3">
    <location>
        <begin position="45"/>
        <end position="121"/>
    </location>
</feature>
<feature type="compositionally biased region" description="Pro residues" evidence="3">
    <location>
        <begin position="101"/>
        <end position="119"/>
    </location>
</feature>
<dbReference type="Gene3D" id="2.30.30.40">
    <property type="entry name" value="SH3 Domains"/>
    <property type="match status" value="1"/>
</dbReference>
<protein>
    <recommendedName>
        <fullName evidence="4">SH3 domain-containing protein</fullName>
    </recommendedName>
</protein>
<dbReference type="SUPFAM" id="SSF50044">
    <property type="entry name" value="SH3-domain"/>
    <property type="match status" value="1"/>
</dbReference>
<dbReference type="STRING" id="763407.A0A167JES7"/>
<evidence type="ECO:0000313" key="5">
    <source>
        <dbReference type="EMBL" id="OAD65856.1"/>
    </source>
</evidence>
<dbReference type="Pfam" id="PF00018">
    <property type="entry name" value="SH3_1"/>
    <property type="match status" value="1"/>
</dbReference>
<dbReference type="GeneID" id="29004464"/>
<reference evidence="6" key="1">
    <citation type="submission" date="2015-06" db="EMBL/GenBank/DDBJ databases">
        <title>Expansion of signal transduction pathways in fungi by whole-genome duplication.</title>
        <authorList>
            <consortium name="DOE Joint Genome Institute"/>
            <person name="Corrochano L.M."/>
            <person name="Kuo A."/>
            <person name="Marcet-Houben M."/>
            <person name="Polaino S."/>
            <person name="Salamov A."/>
            <person name="Villalobos J.M."/>
            <person name="Alvarez M.I."/>
            <person name="Avalos J."/>
            <person name="Benito E.P."/>
            <person name="Benoit I."/>
            <person name="Burger G."/>
            <person name="Camino L.P."/>
            <person name="Canovas D."/>
            <person name="Cerda-Olmedo E."/>
            <person name="Cheng J.-F."/>
            <person name="Dominguez A."/>
            <person name="Elias M."/>
            <person name="Eslava A.P."/>
            <person name="Glaser F."/>
            <person name="Grimwood J."/>
            <person name="Gutierrez G."/>
            <person name="Heitman J."/>
            <person name="Henrissat B."/>
            <person name="Iturriaga E.A."/>
            <person name="Lang B.F."/>
            <person name="Lavin J.L."/>
            <person name="Lee S."/>
            <person name="Li W."/>
            <person name="Lindquist E."/>
            <person name="Lopez-Garcia S."/>
            <person name="Luque E.M."/>
            <person name="Marcos A.T."/>
            <person name="Martin J."/>
            <person name="McCluskey K."/>
            <person name="Medina H.R."/>
            <person name="Miralles-Duran A."/>
            <person name="Miyazaki A."/>
            <person name="Munoz-Torres E."/>
            <person name="Oguiza J.A."/>
            <person name="Ohm R."/>
            <person name="Olmedo M."/>
            <person name="Orejas M."/>
            <person name="Ortiz-Castellanos L."/>
            <person name="Pisabarro A.G."/>
            <person name="Rodriguez-Romero J."/>
            <person name="Ruiz-Herrera J."/>
            <person name="Ruiz-Vazquez R."/>
            <person name="Sanz C."/>
            <person name="Schackwitz W."/>
            <person name="Schmutz J."/>
            <person name="Shahriari M."/>
            <person name="Shelest E."/>
            <person name="Silva-Franco F."/>
            <person name="Soanes D."/>
            <person name="Syed K."/>
            <person name="Tagua V.G."/>
            <person name="Talbot N.J."/>
            <person name="Thon M."/>
            <person name="De vries R.P."/>
            <person name="Wiebenga A."/>
            <person name="Yadav J.S."/>
            <person name="Braun E.L."/>
            <person name="Baker S."/>
            <person name="Garre V."/>
            <person name="Horwitz B."/>
            <person name="Torres-Martinez S."/>
            <person name="Idnurm A."/>
            <person name="Herrera-Estrella A."/>
            <person name="Gabaldon T."/>
            <person name="Grigoriev I.V."/>
        </authorList>
    </citation>
    <scope>NUCLEOTIDE SEQUENCE [LARGE SCALE GENOMIC DNA]</scope>
    <source>
        <strain evidence="6">NRRL 1555(-)</strain>
    </source>
</reference>
<dbReference type="Proteomes" id="UP000077315">
    <property type="component" value="Unassembled WGS sequence"/>
</dbReference>
<sequence length="354" mass="37948">MAERDVGLANYILQSIHKDLTFLRDQHYVSAQTYDSVVAQLPQHVDAKQSSPSSTPAFVKPPLPTRKSTTTLNSREPVAPSREQLFPKLPVRRSGEDRQPSPQPHHSPLPTPAPAPAPPVAAVAVLPPPTTTYTPPASAALPHQALGRAVQSFVTPPVVETPPPAYTSDPGVLATAEALYDYSGDDPSTDLSFRQGQTIQVTEYVNDDWWRGTLNGKSGIFPQNHVKKRPNPPATLAKAKRAVPPPAVKAATLPPSQSTSNVPYSYPPPPTAIYHNPPPATNIYHNPPPATTMITSAYPVPGTVQQQQQQQQPQAPEEENKVSNMAKKFGGHVATAATWGFGATLGSEAAHAIF</sequence>
<name>A0A167JES7_PHYB8</name>
<dbReference type="FunFam" id="2.30.30.40:FF:000072">
    <property type="entry name" value="Unconventional Myosin IB"/>
    <property type="match status" value="1"/>
</dbReference>
<feature type="compositionally biased region" description="Polar residues" evidence="3">
    <location>
        <begin position="254"/>
        <end position="263"/>
    </location>
</feature>
<feature type="region of interest" description="Disordered" evidence="3">
    <location>
        <begin position="302"/>
        <end position="321"/>
    </location>
</feature>
<gene>
    <name evidence="5" type="ORF">PHYBLDRAFT_80127</name>
</gene>
<dbReference type="InterPro" id="IPR046982">
    <property type="entry name" value="BIN3/RVS161-like"/>
</dbReference>
<dbReference type="CDD" id="cd00174">
    <property type="entry name" value="SH3"/>
    <property type="match status" value="1"/>
</dbReference>
<dbReference type="InParanoid" id="A0A167JES7"/>
<dbReference type="SMART" id="SM00326">
    <property type="entry name" value="SH3"/>
    <property type="match status" value="1"/>
</dbReference>
<accession>A0A167JES7</accession>
<evidence type="ECO:0000259" key="4">
    <source>
        <dbReference type="PROSITE" id="PS50002"/>
    </source>
</evidence>
<feature type="compositionally biased region" description="Low complexity" evidence="3">
    <location>
        <begin position="305"/>
        <end position="314"/>
    </location>
</feature>
<organism evidence="5 6">
    <name type="scientific">Phycomyces blakesleeanus (strain ATCC 8743b / DSM 1359 / FGSC 10004 / NBRC 33097 / NRRL 1555)</name>
    <dbReference type="NCBI Taxonomy" id="763407"/>
    <lineage>
        <taxon>Eukaryota</taxon>
        <taxon>Fungi</taxon>
        <taxon>Fungi incertae sedis</taxon>
        <taxon>Mucoromycota</taxon>
        <taxon>Mucoromycotina</taxon>
        <taxon>Mucoromycetes</taxon>
        <taxon>Mucorales</taxon>
        <taxon>Phycomycetaceae</taxon>
        <taxon>Phycomyces</taxon>
    </lineage>
</organism>
<dbReference type="GO" id="GO:0043332">
    <property type="term" value="C:mating projection tip"/>
    <property type="evidence" value="ECO:0007669"/>
    <property type="project" value="TreeGrafter"/>
</dbReference>
<feature type="domain" description="SH3" evidence="4">
    <location>
        <begin position="171"/>
        <end position="231"/>
    </location>
</feature>
<dbReference type="PROSITE" id="PS50002">
    <property type="entry name" value="SH3"/>
    <property type="match status" value="1"/>
</dbReference>
<evidence type="ECO:0000256" key="1">
    <source>
        <dbReference type="ARBA" id="ARBA00022443"/>
    </source>
</evidence>
<dbReference type="GO" id="GO:1990528">
    <property type="term" value="C:Rvs161p-Rvs167p complex"/>
    <property type="evidence" value="ECO:0007669"/>
    <property type="project" value="TreeGrafter"/>
</dbReference>
<dbReference type="EMBL" id="KV441027">
    <property type="protein sequence ID" value="OAD65856.1"/>
    <property type="molecule type" value="Genomic_DNA"/>
</dbReference>
<dbReference type="FunCoup" id="A0A167JES7">
    <property type="interactions" value="89"/>
</dbReference>
<dbReference type="OrthoDB" id="19092at2759"/>
<feature type="region of interest" description="Disordered" evidence="3">
    <location>
        <begin position="235"/>
        <end position="263"/>
    </location>
</feature>
<dbReference type="GO" id="GO:0097320">
    <property type="term" value="P:plasma membrane tubulation"/>
    <property type="evidence" value="ECO:0007669"/>
    <property type="project" value="TreeGrafter"/>
</dbReference>